<dbReference type="InterPro" id="IPR051691">
    <property type="entry name" value="Metab_Enz_Cyan_OpOx_G3PDH"/>
</dbReference>
<sequence>MIDTDVLIIGGGPAGISAAISAGENNLDVTLIEEKDILGGQLVKQTHRFFGSKEEHAGTRGFDISNELNQKIRDLKNIKVMLEATAMGVYEDGIVTVLHEEHMKKINPKKIIMATGAFEKFLAFENNHLPGIFGAGAVQTLMNLYGILPGKKVLMIGSGNIGLIVSYQLAQAGVDVVGVIEASQNIGGYMVHASKLRRMGIPILTGHTIKKALGKNKVEGAIIYELDKNWNEVKNSEKKIECDVICISVGLSPMIDLFSQAGCKTKYIGELGGNIPLRNENMQTTNPNIYVAGDVDGIEEATAAMLEGEIAGLNAVFSITKNNALNKKIKEKKESLNSLRAGPTGEKIRKGLLKMNFDVKVEHQNNTKIEINILKKTGVASKEIINEKLPSEERLNKGPAAIFECFQKIPCNPCVHSCPYGAVIPFKDINDIPYVDYDKCVGCGICISSCPGLAIFVVNKNYTKNTSTISLPYEFLPKPEPNDTVDVLNRKGEKICKGKIIRVLDGKKQDHTTVITVEIPKEFHMEARNIKVAIS</sequence>
<dbReference type="PROSITE" id="PS00198">
    <property type="entry name" value="4FE4S_FER_1"/>
    <property type="match status" value="1"/>
</dbReference>
<keyword evidence="3" id="KW-0408">Iron</keyword>
<protein>
    <recommendedName>
        <fullName evidence="5">4Fe-4S ferredoxin-type domain-containing protein</fullName>
    </recommendedName>
</protein>
<dbReference type="Pfam" id="PF00037">
    <property type="entry name" value="Fer4"/>
    <property type="match status" value="1"/>
</dbReference>
<evidence type="ECO:0000256" key="4">
    <source>
        <dbReference type="ARBA" id="ARBA00023014"/>
    </source>
</evidence>
<keyword evidence="1" id="KW-0479">Metal-binding</keyword>
<evidence type="ECO:0000313" key="7">
    <source>
        <dbReference type="Proteomes" id="UP000516361"/>
    </source>
</evidence>
<evidence type="ECO:0000256" key="3">
    <source>
        <dbReference type="ARBA" id="ARBA00023004"/>
    </source>
</evidence>
<dbReference type="PRINTS" id="PR00469">
    <property type="entry name" value="PNDRDTASEII"/>
</dbReference>
<feature type="domain" description="4Fe-4S ferredoxin-type" evidence="5">
    <location>
        <begin position="431"/>
        <end position="460"/>
    </location>
</feature>
<organism evidence="6 7">
    <name type="scientific">Tepiditoga spiralis</name>
    <dbReference type="NCBI Taxonomy" id="2108365"/>
    <lineage>
        <taxon>Bacteria</taxon>
        <taxon>Thermotogati</taxon>
        <taxon>Thermotogota</taxon>
        <taxon>Thermotogae</taxon>
        <taxon>Petrotogales</taxon>
        <taxon>Petrotogaceae</taxon>
        <taxon>Tepiditoga</taxon>
    </lineage>
</organism>
<dbReference type="KEGG" id="ocy:OSSY52_04880"/>
<dbReference type="RefSeq" id="WP_190615457.1">
    <property type="nucleotide sequence ID" value="NZ_AP018712.1"/>
</dbReference>
<name>A0A7G1G669_9BACT</name>
<dbReference type="SUPFAM" id="SSF54862">
    <property type="entry name" value="4Fe-4S ferredoxins"/>
    <property type="match status" value="1"/>
</dbReference>
<dbReference type="Proteomes" id="UP000516361">
    <property type="component" value="Chromosome"/>
</dbReference>
<dbReference type="InterPro" id="IPR023753">
    <property type="entry name" value="FAD/NAD-binding_dom"/>
</dbReference>
<reference evidence="6 7" key="1">
    <citation type="submission" date="2018-06" db="EMBL/GenBank/DDBJ databases">
        <title>Genome sequencing of Oceanotoga sp. sy52.</title>
        <authorList>
            <person name="Mori K."/>
        </authorList>
    </citation>
    <scope>NUCLEOTIDE SEQUENCE [LARGE SCALE GENOMIC DNA]</scope>
    <source>
        <strain evidence="7">sy52</strain>
    </source>
</reference>
<dbReference type="Pfam" id="PF07992">
    <property type="entry name" value="Pyr_redox_2"/>
    <property type="match status" value="1"/>
</dbReference>
<evidence type="ECO:0000313" key="6">
    <source>
        <dbReference type="EMBL" id="BBE30347.1"/>
    </source>
</evidence>
<dbReference type="GO" id="GO:0016491">
    <property type="term" value="F:oxidoreductase activity"/>
    <property type="evidence" value="ECO:0007669"/>
    <property type="project" value="UniProtKB-KW"/>
</dbReference>
<dbReference type="Gene3D" id="3.30.70.20">
    <property type="match status" value="1"/>
</dbReference>
<dbReference type="PANTHER" id="PTHR42949:SF3">
    <property type="entry name" value="ANAEROBIC GLYCEROL-3-PHOSPHATE DEHYDROGENASE SUBUNIT B"/>
    <property type="match status" value="1"/>
</dbReference>
<dbReference type="PANTHER" id="PTHR42949">
    <property type="entry name" value="ANAEROBIC GLYCEROL-3-PHOSPHATE DEHYDROGENASE SUBUNIT B"/>
    <property type="match status" value="1"/>
</dbReference>
<dbReference type="GO" id="GO:0051536">
    <property type="term" value="F:iron-sulfur cluster binding"/>
    <property type="evidence" value="ECO:0007669"/>
    <property type="project" value="UniProtKB-KW"/>
</dbReference>
<dbReference type="InterPro" id="IPR017896">
    <property type="entry name" value="4Fe4S_Fe-S-bd"/>
</dbReference>
<dbReference type="InParanoid" id="A0A7G1G669"/>
<dbReference type="PRINTS" id="PR00368">
    <property type="entry name" value="FADPNR"/>
</dbReference>
<evidence type="ECO:0000256" key="1">
    <source>
        <dbReference type="ARBA" id="ARBA00022723"/>
    </source>
</evidence>
<evidence type="ECO:0000256" key="2">
    <source>
        <dbReference type="ARBA" id="ARBA00023002"/>
    </source>
</evidence>
<dbReference type="Gene3D" id="3.50.50.60">
    <property type="entry name" value="FAD/NAD(P)-binding domain"/>
    <property type="match status" value="2"/>
</dbReference>
<keyword evidence="7" id="KW-1185">Reference proteome</keyword>
<dbReference type="InterPro" id="IPR017900">
    <property type="entry name" value="4Fe4S_Fe_S_CS"/>
</dbReference>
<gene>
    <name evidence="6" type="ORF">OSSY52_04880</name>
</gene>
<dbReference type="GO" id="GO:0046872">
    <property type="term" value="F:metal ion binding"/>
    <property type="evidence" value="ECO:0007669"/>
    <property type="project" value="UniProtKB-KW"/>
</dbReference>
<keyword evidence="2" id="KW-0560">Oxidoreductase</keyword>
<dbReference type="AlphaFoldDB" id="A0A7G1G669"/>
<proteinExistence type="predicted"/>
<accession>A0A7G1G669</accession>
<dbReference type="InterPro" id="IPR036188">
    <property type="entry name" value="FAD/NAD-bd_sf"/>
</dbReference>
<dbReference type="SUPFAM" id="SSF51905">
    <property type="entry name" value="FAD/NAD(P)-binding domain"/>
    <property type="match status" value="1"/>
</dbReference>
<dbReference type="PROSITE" id="PS51379">
    <property type="entry name" value="4FE4S_FER_2"/>
    <property type="match status" value="1"/>
</dbReference>
<evidence type="ECO:0000259" key="5">
    <source>
        <dbReference type="PROSITE" id="PS51379"/>
    </source>
</evidence>
<keyword evidence="4" id="KW-0411">Iron-sulfur</keyword>
<dbReference type="EMBL" id="AP018712">
    <property type="protein sequence ID" value="BBE30347.1"/>
    <property type="molecule type" value="Genomic_DNA"/>
</dbReference>